<dbReference type="InterPro" id="IPR005064">
    <property type="entry name" value="BUG"/>
</dbReference>
<keyword evidence="2" id="KW-0732">Signal</keyword>
<dbReference type="Gene3D" id="3.40.190.150">
    <property type="entry name" value="Bordetella uptake gene, domain 1"/>
    <property type="match status" value="1"/>
</dbReference>
<reference evidence="3" key="1">
    <citation type="submission" date="2020-02" db="EMBL/GenBank/DDBJ databases">
        <authorList>
            <person name="Chen W.-M."/>
        </authorList>
    </citation>
    <scope>NUCLEOTIDE SEQUENCE</scope>
    <source>
        <strain evidence="3">NBD-18</strain>
    </source>
</reference>
<gene>
    <name evidence="3" type="ORF">G3I67_09435</name>
</gene>
<feature type="chain" id="PRO_5025563069" evidence="2">
    <location>
        <begin position="35"/>
        <end position="334"/>
    </location>
</feature>
<dbReference type="PANTHER" id="PTHR42928:SF5">
    <property type="entry name" value="BLR1237 PROTEIN"/>
    <property type="match status" value="1"/>
</dbReference>
<dbReference type="CDD" id="cd13578">
    <property type="entry name" value="PBP2_Bug27"/>
    <property type="match status" value="1"/>
</dbReference>
<dbReference type="SUPFAM" id="SSF53850">
    <property type="entry name" value="Periplasmic binding protein-like II"/>
    <property type="match status" value="1"/>
</dbReference>
<protein>
    <submittedName>
        <fullName evidence="3">Tripartite tricarboxylate transporter substrate binding protein</fullName>
    </submittedName>
</protein>
<comment type="caution">
    <text evidence="3">The sequence shown here is derived from an EMBL/GenBank/DDBJ whole genome shotgun (WGS) entry which is preliminary data.</text>
</comment>
<comment type="similarity">
    <text evidence="1">Belongs to the UPF0065 (bug) family.</text>
</comment>
<dbReference type="Pfam" id="PF03401">
    <property type="entry name" value="TctC"/>
    <property type="match status" value="1"/>
</dbReference>
<organism evidence="3">
    <name type="scientific">Sheuella amnicola</name>
    <dbReference type="NCBI Taxonomy" id="2707330"/>
    <lineage>
        <taxon>Bacteria</taxon>
        <taxon>Pseudomonadati</taxon>
        <taxon>Pseudomonadota</taxon>
        <taxon>Betaproteobacteria</taxon>
        <taxon>Burkholderiales</taxon>
        <taxon>Alcaligenaceae</taxon>
        <taxon>Sheuella</taxon>
    </lineage>
</organism>
<dbReference type="PANTHER" id="PTHR42928">
    <property type="entry name" value="TRICARBOXYLATE-BINDING PROTEIN"/>
    <property type="match status" value="1"/>
</dbReference>
<evidence type="ECO:0000256" key="2">
    <source>
        <dbReference type="SAM" id="SignalP"/>
    </source>
</evidence>
<dbReference type="Gene3D" id="3.40.190.10">
    <property type="entry name" value="Periplasmic binding protein-like II"/>
    <property type="match status" value="1"/>
</dbReference>
<dbReference type="RefSeq" id="WP_163654618.1">
    <property type="nucleotide sequence ID" value="NZ_JAAGRN010000005.1"/>
</dbReference>
<dbReference type="InterPro" id="IPR042100">
    <property type="entry name" value="Bug_dom1"/>
</dbReference>
<name>A0A6B2QZK1_9BURK</name>
<feature type="signal peptide" evidence="2">
    <location>
        <begin position="1"/>
        <end position="34"/>
    </location>
</feature>
<dbReference type="AlphaFoldDB" id="A0A6B2QZK1"/>
<dbReference type="PIRSF" id="PIRSF017082">
    <property type="entry name" value="YflP"/>
    <property type="match status" value="1"/>
</dbReference>
<proteinExistence type="inferred from homology"/>
<evidence type="ECO:0000313" key="3">
    <source>
        <dbReference type="EMBL" id="NDY83452.1"/>
    </source>
</evidence>
<dbReference type="EMBL" id="JAAGRN010000005">
    <property type="protein sequence ID" value="NDY83452.1"/>
    <property type="molecule type" value="Genomic_DNA"/>
</dbReference>
<sequence>MKVTWSEALRTSIIKSLALAGMVASALSVGSAHAQTDYPNKPIRIVVPYAPGGGGDAVVRYMSDKLAERLKQPIIVDNRPGASGFIGAQIVATAAPDGYTLLMAFDGTIAVAPHLLKAPFNTLTDFTPITKLNDAAIVMAVNKQVPAKNFQELVVYAKSLPNPMEFGSTGQGSSTHLAGELLAMRTGMKLQHIPYKGGGQAVTDVAAGQIPMILTVVPTVMPHITQGRLVPIAVSGSHRAQSLPDVQTFTEAGVKDFDVSSWYGLLAPAKTPKPIVDKLQREIAEVMKIPEVREKYMKASFEPVANPPEEFAKQLKADYERWGQVVKDAGVKIE</sequence>
<evidence type="ECO:0000256" key="1">
    <source>
        <dbReference type="ARBA" id="ARBA00006987"/>
    </source>
</evidence>
<accession>A0A6B2QZK1</accession>